<keyword evidence="2" id="KW-1185">Reference proteome</keyword>
<accession>A0ACC2EQL1</accession>
<dbReference type="EMBL" id="CM055092">
    <property type="protein sequence ID" value="KAJ7568844.1"/>
    <property type="molecule type" value="Genomic_DNA"/>
</dbReference>
<organism evidence="1 2">
    <name type="scientific">Diphasiastrum complanatum</name>
    <name type="common">Issler's clubmoss</name>
    <name type="synonym">Lycopodium complanatum</name>
    <dbReference type="NCBI Taxonomy" id="34168"/>
    <lineage>
        <taxon>Eukaryota</taxon>
        <taxon>Viridiplantae</taxon>
        <taxon>Streptophyta</taxon>
        <taxon>Embryophyta</taxon>
        <taxon>Tracheophyta</taxon>
        <taxon>Lycopodiopsida</taxon>
        <taxon>Lycopodiales</taxon>
        <taxon>Lycopodiaceae</taxon>
        <taxon>Lycopodioideae</taxon>
        <taxon>Diphasiastrum</taxon>
    </lineage>
</organism>
<proteinExistence type="predicted"/>
<evidence type="ECO:0000313" key="2">
    <source>
        <dbReference type="Proteomes" id="UP001162992"/>
    </source>
</evidence>
<evidence type="ECO:0000313" key="1">
    <source>
        <dbReference type="EMBL" id="KAJ7568844.1"/>
    </source>
</evidence>
<dbReference type="Proteomes" id="UP001162992">
    <property type="component" value="Chromosome 1"/>
</dbReference>
<name>A0ACC2EQL1_DIPCM</name>
<protein>
    <submittedName>
        <fullName evidence="1">Uncharacterized protein</fullName>
    </submittedName>
</protein>
<reference evidence="2" key="1">
    <citation type="journal article" date="2024" name="Proc. Natl. Acad. Sci. U.S.A.">
        <title>Extraordinary preservation of gene collinearity over three hundred million years revealed in homosporous lycophytes.</title>
        <authorList>
            <person name="Li C."/>
            <person name="Wickell D."/>
            <person name="Kuo L.Y."/>
            <person name="Chen X."/>
            <person name="Nie B."/>
            <person name="Liao X."/>
            <person name="Peng D."/>
            <person name="Ji J."/>
            <person name="Jenkins J."/>
            <person name="Williams M."/>
            <person name="Shu S."/>
            <person name="Plott C."/>
            <person name="Barry K."/>
            <person name="Rajasekar S."/>
            <person name="Grimwood J."/>
            <person name="Han X."/>
            <person name="Sun S."/>
            <person name="Hou Z."/>
            <person name="He W."/>
            <person name="Dai G."/>
            <person name="Sun C."/>
            <person name="Schmutz J."/>
            <person name="Leebens-Mack J.H."/>
            <person name="Li F.W."/>
            <person name="Wang L."/>
        </authorList>
    </citation>
    <scope>NUCLEOTIDE SEQUENCE [LARGE SCALE GENOMIC DNA]</scope>
    <source>
        <strain evidence="2">cv. PW_Plant_1</strain>
    </source>
</reference>
<comment type="caution">
    <text evidence="1">The sequence shown here is derived from an EMBL/GenBank/DDBJ whole genome shotgun (WGS) entry which is preliminary data.</text>
</comment>
<gene>
    <name evidence="1" type="ORF">O6H91_01G050200</name>
</gene>
<sequence length="589" mass="65192">MDGSLQTTKDGSVDFKNRPALKKKTGGWKAAVLVFGTELCERLGAYGIGLNLVTYLINELHISGSTVPNIVTNFLGTSYLCCLIGGFVADAFLGRFLTIAIFSIIQFLGMSVLTISASLPSLRPPECSTVDPGSCRPAKGVELAMLYLALYSMALGTGGIKSCVSAFGADQFDEYDPDEKRHMSYYFNWFFVCITTGALVAVTLLVYVQDNIGRGIGYGLCAGSMLIAISVFVAGIQSYRFKAPAGSPLTPILQVLVAAYYKRKLELPSDPNLLYEEPYGKRTVTGLSTKRLAHTKQFRFLDKAAIVEADDYNESTICPWRLSTVTRVEEVKMLIRVLPIWASTFAFWTSYAQTATFTIEQATTLDRRLGKHFVMPPATAGVFIQASVIITVALYDRVFVPIVRRFTGNIQGITTLQRMGFGLLFSVLAMITAALVERHRIAVVVAHNLLDKPKAIVPMSVFWLLPQYAILGIGEVFAYIGQLEFFYKESPDGMRSIGTGLSLSTVSLGYFLSSFLVTTVDNVTKTKSQPGWLSNNLNRSKLYNFYWLLVVVSTLNWIIYLTFAHWYRYKAARSNSEVEAYQLANIETL</sequence>